<dbReference type="RefSeq" id="WP_064481051.1">
    <property type="nucleotide sequence ID" value="NZ_CP015641.1"/>
</dbReference>
<gene>
    <name evidence="1" type="ORF">PS273GM_07205</name>
</gene>
<dbReference type="SUPFAM" id="SSF48613">
    <property type="entry name" value="Heme oxygenase-like"/>
    <property type="match status" value="1"/>
</dbReference>
<dbReference type="InterPro" id="IPR016084">
    <property type="entry name" value="Haem_Oase-like_multi-hlx"/>
</dbReference>
<dbReference type="EMBL" id="CP015641">
    <property type="protein sequence ID" value="ANF24956.1"/>
    <property type="molecule type" value="Genomic_DNA"/>
</dbReference>
<proteinExistence type="predicted"/>
<dbReference type="CDD" id="cd19166">
    <property type="entry name" value="HemeO-bac"/>
    <property type="match status" value="1"/>
</dbReference>
<evidence type="ECO:0000313" key="2">
    <source>
        <dbReference type="Proteomes" id="UP000077787"/>
    </source>
</evidence>
<sequence length="180" mass="19715">MDSVRNRLRAATTLQHERVDAAFSAYPLDQTEGYRAFLQAHAQALIPLELTLEQAGIETMLNDWSQRSRRQALLADLQTLGCKEPKSAQADTAPSSGWCWGAAYVIEGSRLGGRVLARRVAEANPSAPLRYLSHGNATPFWPSFLQELEQQAGACDWSAVLAGAHATFECFLSAARSNRP</sequence>
<dbReference type="Proteomes" id="UP000077787">
    <property type="component" value="Chromosome"/>
</dbReference>
<organism evidence="1 2">
    <name type="scientific">Stutzerimonas stutzeri</name>
    <name type="common">Pseudomonas stutzeri</name>
    <dbReference type="NCBI Taxonomy" id="316"/>
    <lineage>
        <taxon>Bacteria</taxon>
        <taxon>Pseudomonadati</taxon>
        <taxon>Pseudomonadota</taxon>
        <taxon>Gammaproteobacteria</taxon>
        <taxon>Pseudomonadales</taxon>
        <taxon>Pseudomonadaceae</taxon>
        <taxon>Stutzerimonas</taxon>
    </lineage>
</organism>
<dbReference type="OrthoDB" id="114943at2"/>
<protein>
    <submittedName>
        <fullName evidence="1">Heme oxygenase</fullName>
    </submittedName>
</protein>
<name>A0A172WNP0_STUST</name>
<reference evidence="1 2" key="1">
    <citation type="submission" date="2016-05" db="EMBL/GenBank/DDBJ databases">
        <title>Genome sequence of Pseudomonas stutzeri 273 and identification of the exopolysaccharide biosynthesis locus.</title>
        <authorList>
            <person name="Wu S."/>
            <person name="Sun C."/>
        </authorList>
    </citation>
    <scope>NUCLEOTIDE SEQUENCE [LARGE SCALE GENOMIC DNA]</scope>
    <source>
        <strain evidence="1 2">273</strain>
    </source>
</reference>
<evidence type="ECO:0000313" key="1">
    <source>
        <dbReference type="EMBL" id="ANF24956.1"/>
    </source>
</evidence>
<accession>A0A172WNP0</accession>
<dbReference type="Gene3D" id="1.20.910.10">
    <property type="entry name" value="Heme oxygenase-like"/>
    <property type="match status" value="1"/>
</dbReference>
<dbReference type="AlphaFoldDB" id="A0A172WNP0"/>